<evidence type="ECO:0000256" key="6">
    <source>
        <dbReference type="PROSITE-ProRule" id="PRU01362"/>
    </source>
</evidence>
<feature type="active site" evidence="6">
    <location>
        <position position="206"/>
    </location>
</feature>
<keyword evidence="5 6" id="KW-0238">DNA-binding</keyword>
<dbReference type="GO" id="GO:0016779">
    <property type="term" value="F:nucleotidyltransferase activity"/>
    <property type="evidence" value="ECO:0007669"/>
    <property type="project" value="UniProtKB-UniRule"/>
</dbReference>
<keyword evidence="10" id="KW-1185">Reference proteome</keyword>
<feature type="binding site" evidence="6">
    <location>
        <begin position="64"/>
        <end position="66"/>
    </location>
    <ligand>
        <name>NAD(+)</name>
        <dbReference type="ChEBI" id="CHEBI:57540"/>
    </ligand>
</feature>
<feature type="active site" description="Proton acceptor" evidence="6">
    <location>
        <position position="103"/>
    </location>
</feature>
<evidence type="ECO:0000256" key="5">
    <source>
        <dbReference type="ARBA" id="ARBA00023125"/>
    </source>
</evidence>
<dbReference type="RefSeq" id="WP_182489700.1">
    <property type="nucleotide sequence ID" value="NZ_BAAAOV010000021.1"/>
</dbReference>
<dbReference type="EMBL" id="JACGWX010000001">
    <property type="protein sequence ID" value="MBA8846856.1"/>
    <property type="molecule type" value="Genomic_DNA"/>
</dbReference>
<evidence type="ECO:0000256" key="7">
    <source>
        <dbReference type="SAM" id="MobiDB-lite"/>
    </source>
</evidence>
<dbReference type="GO" id="GO:0003677">
    <property type="term" value="F:DNA binding"/>
    <property type="evidence" value="ECO:0007669"/>
    <property type="project" value="UniProtKB-UniRule"/>
</dbReference>
<dbReference type="PROSITE" id="PS52018">
    <property type="entry name" value="DART"/>
    <property type="match status" value="1"/>
</dbReference>
<dbReference type="GO" id="GO:0016757">
    <property type="term" value="F:glycosyltransferase activity"/>
    <property type="evidence" value="ECO:0007669"/>
    <property type="project" value="UniProtKB-UniRule"/>
</dbReference>
<feature type="domain" description="DarT" evidence="8">
    <location>
        <begin position="60"/>
        <end position="253"/>
    </location>
</feature>
<comment type="catalytic activity">
    <reaction evidence="6">
        <text>a thymidine in DNA + NAD(+) = an N-(ADP-alpha-D-ribosyl)-thymidine in DNA + nicotinamide + H(+)</text>
        <dbReference type="Rhea" id="RHEA:71651"/>
        <dbReference type="Rhea" id="RHEA-COMP:13556"/>
        <dbReference type="Rhea" id="RHEA-COMP:18051"/>
        <dbReference type="ChEBI" id="CHEBI:15378"/>
        <dbReference type="ChEBI" id="CHEBI:17154"/>
        <dbReference type="ChEBI" id="CHEBI:57540"/>
        <dbReference type="ChEBI" id="CHEBI:137386"/>
        <dbReference type="ChEBI" id="CHEBI:191199"/>
    </reaction>
</comment>
<feature type="compositionally biased region" description="Low complexity" evidence="7">
    <location>
        <begin position="40"/>
        <end position="50"/>
    </location>
</feature>
<name>A0A839E6B9_9MICO</name>
<sequence length="258" mass="27046">MDECIHGFEPGMCASCFPPPEPEKVAIRRAPKAPKTNLRTPAPGTTAAKAPEPRASNLPKRIFHVTHVRNLPAIIASGELKPSSLSAEQAEVVLASPITHELRATAQATADASVLECIAFSLTPRATWWSLVQDGAAGPTWSDDARRALAVDFIVLGVDIPAVADRLIVTDGDAAAMTTAVGSTPDAAKRMLARAAMDEAVMQAAEALVPGTVPLASVALVAVANDKRRDEVKRALADAGLKAKVAVYPPWFVPTPIA</sequence>
<evidence type="ECO:0000313" key="9">
    <source>
        <dbReference type="EMBL" id="MBA8846856.1"/>
    </source>
</evidence>
<dbReference type="InterPro" id="IPR029494">
    <property type="entry name" value="DarT"/>
</dbReference>
<accession>A0A839E6B9</accession>
<keyword evidence="1 6" id="KW-1277">Toxin-antitoxin system</keyword>
<comment type="caution">
    <text evidence="6">Lacks conserved residue(s) required for the propagation of feature annotation.</text>
</comment>
<feature type="region of interest" description="Disordered" evidence="7">
    <location>
        <begin position="30"/>
        <end position="54"/>
    </location>
</feature>
<keyword evidence="4 6" id="KW-0548">Nucleotidyltransferase</keyword>
<organism evidence="9 10">
    <name type="scientific">Microcella alkalica</name>
    <dbReference type="NCBI Taxonomy" id="355930"/>
    <lineage>
        <taxon>Bacteria</taxon>
        <taxon>Bacillati</taxon>
        <taxon>Actinomycetota</taxon>
        <taxon>Actinomycetes</taxon>
        <taxon>Micrococcales</taxon>
        <taxon>Microbacteriaceae</taxon>
        <taxon>Microcella</taxon>
    </lineage>
</organism>
<feature type="binding site" evidence="6">
    <location>
        <position position="103"/>
    </location>
    <ligand>
        <name>NAD(+)</name>
        <dbReference type="ChEBI" id="CHEBI:57540"/>
    </ligand>
</feature>
<evidence type="ECO:0000259" key="8">
    <source>
        <dbReference type="PROSITE" id="PS52018"/>
    </source>
</evidence>
<proteinExistence type="inferred from homology"/>
<evidence type="ECO:0000256" key="2">
    <source>
        <dbReference type="ARBA" id="ARBA00022676"/>
    </source>
</evidence>
<keyword evidence="2 6" id="KW-0328">Glycosyltransferase</keyword>
<dbReference type="AlphaFoldDB" id="A0A839E6B9"/>
<comment type="caution">
    <text evidence="9">The sequence shown here is derived from an EMBL/GenBank/DDBJ whole genome shotgun (WGS) entry which is preliminary data.</text>
</comment>
<gene>
    <name evidence="9" type="ORF">FHX53_000420</name>
</gene>
<dbReference type="Proteomes" id="UP000585905">
    <property type="component" value="Unassembled WGS sequence"/>
</dbReference>
<protein>
    <recommendedName>
        <fullName evidence="8">DarT domain-containing protein</fullName>
    </recommendedName>
</protein>
<evidence type="ECO:0000256" key="4">
    <source>
        <dbReference type="ARBA" id="ARBA00022695"/>
    </source>
</evidence>
<keyword evidence="3 6" id="KW-0808">Transferase</keyword>
<evidence type="ECO:0000256" key="3">
    <source>
        <dbReference type="ARBA" id="ARBA00022679"/>
    </source>
</evidence>
<evidence type="ECO:0000313" key="10">
    <source>
        <dbReference type="Proteomes" id="UP000585905"/>
    </source>
</evidence>
<comment type="similarity">
    <text evidence="6">Belongs to the DarT ADP-ribosyltransferase family.</text>
</comment>
<reference evidence="9 10" key="1">
    <citation type="submission" date="2020-07" db="EMBL/GenBank/DDBJ databases">
        <title>Sequencing the genomes of 1000 actinobacteria strains.</title>
        <authorList>
            <person name="Klenk H.-P."/>
        </authorList>
    </citation>
    <scope>NUCLEOTIDE SEQUENCE [LARGE SCALE GENOMIC DNA]</scope>
    <source>
        <strain evidence="9 10">DSM 19663</strain>
    </source>
</reference>
<evidence type="ECO:0000256" key="1">
    <source>
        <dbReference type="ARBA" id="ARBA00022649"/>
    </source>
</evidence>
<dbReference type="Pfam" id="PF14487">
    <property type="entry name" value="DarT"/>
    <property type="match status" value="1"/>
</dbReference>